<proteinExistence type="inferred from homology"/>
<comment type="function">
    <text evidence="6">GTPase that associates with the 50S ribosomal subunit and may have a role during protein synthesis or ribosome biogenesis.</text>
</comment>
<dbReference type="GO" id="GO:0003924">
    <property type="term" value="F:GTPase activity"/>
    <property type="evidence" value="ECO:0007669"/>
    <property type="project" value="UniProtKB-UniRule"/>
</dbReference>
<feature type="domain" description="Hflx-type G" evidence="10">
    <location>
        <begin position="223"/>
        <end position="390"/>
    </location>
</feature>
<accession>A0A1V3KXY6</accession>
<comment type="cofactor">
    <cofactor evidence="8">
        <name>Mg(2+)</name>
        <dbReference type="ChEBI" id="CHEBI:18420"/>
    </cofactor>
</comment>
<dbReference type="InterPro" id="IPR030394">
    <property type="entry name" value="G_HFLX_dom"/>
</dbReference>
<evidence type="ECO:0000313" key="11">
    <source>
        <dbReference type="EMBL" id="OOF82529.1"/>
    </source>
</evidence>
<keyword evidence="1 6" id="KW-0963">Cytoplasm</keyword>
<feature type="binding site" evidence="7">
    <location>
        <begin position="368"/>
        <end position="370"/>
    </location>
    <ligand>
        <name>GTP</name>
        <dbReference type="ChEBI" id="CHEBI:37565"/>
    </ligand>
</feature>
<dbReference type="GO" id="GO:0005525">
    <property type="term" value="F:GTP binding"/>
    <property type="evidence" value="ECO:0007669"/>
    <property type="project" value="UniProtKB-UniRule"/>
</dbReference>
<dbReference type="PROSITE" id="PS51705">
    <property type="entry name" value="G_HFLX"/>
    <property type="match status" value="1"/>
</dbReference>
<dbReference type="Gene3D" id="3.40.50.11060">
    <property type="entry name" value="GTPase HflX, N-terminal domain"/>
    <property type="match status" value="1"/>
</dbReference>
<organism evidence="11 12">
    <name type="scientific">Rodentibacter ratti</name>
    <dbReference type="NCBI Taxonomy" id="1906745"/>
    <lineage>
        <taxon>Bacteria</taxon>
        <taxon>Pseudomonadati</taxon>
        <taxon>Pseudomonadota</taxon>
        <taxon>Gammaproteobacteria</taxon>
        <taxon>Pasteurellales</taxon>
        <taxon>Pasteurellaceae</taxon>
        <taxon>Rodentibacter</taxon>
    </lineage>
</organism>
<dbReference type="Gene3D" id="3.40.50.300">
    <property type="entry name" value="P-loop containing nucleotide triphosphate hydrolases"/>
    <property type="match status" value="1"/>
</dbReference>
<dbReference type="CDD" id="cd01878">
    <property type="entry name" value="HflX"/>
    <property type="match status" value="1"/>
</dbReference>
<dbReference type="SUPFAM" id="SSF52540">
    <property type="entry name" value="P-loop containing nucleoside triphosphate hydrolases"/>
    <property type="match status" value="1"/>
</dbReference>
<dbReference type="AlphaFoldDB" id="A0A1V3KXY6"/>
<feature type="binding site" evidence="7">
    <location>
        <begin position="342"/>
        <end position="345"/>
    </location>
    <ligand>
        <name>GTP</name>
        <dbReference type="ChEBI" id="CHEBI:37565"/>
    </ligand>
</feature>
<dbReference type="GO" id="GO:0005737">
    <property type="term" value="C:cytoplasm"/>
    <property type="evidence" value="ECO:0007669"/>
    <property type="project" value="UniProtKB-SubCell"/>
</dbReference>
<evidence type="ECO:0000256" key="3">
    <source>
        <dbReference type="ARBA" id="ARBA00022741"/>
    </source>
</evidence>
<dbReference type="PANTHER" id="PTHR10229:SF0">
    <property type="entry name" value="GTP-BINDING PROTEIN 6-RELATED"/>
    <property type="match status" value="1"/>
</dbReference>
<dbReference type="InterPro" id="IPR006073">
    <property type="entry name" value="GTP-bd"/>
</dbReference>
<evidence type="ECO:0000256" key="1">
    <source>
        <dbReference type="ARBA" id="ARBA00022490"/>
    </source>
</evidence>
<evidence type="ECO:0000256" key="8">
    <source>
        <dbReference type="PIRSR" id="PIRSR006809-2"/>
    </source>
</evidence>
<evidence type="ECO:0000256" key="5">
    <source>
        <dbReference type="ARBA" id="ARBA00023134"/>
    </source>
</evidence>
<evidence type="ECO:0000256" key="4">
    <source>
        <dbReference type="ARBA" id="ARBA00022842"/>
    </source>
</evidence>
<dbReference type="PANTHER" id="PTHR10229">
    <property type="entry name" value="GTP-BINDING PROTEIN HFLX"/>
    <property type="match status" value="1"/>
</dbReference>
<dbReference type="Pfam" id="PF13167">
    <property type="entry name" value="GTP-bdg_N"/>
    <property type="match status" value="1"/>
</dbReference>
<dbReference type="HAMAP" id="MF_00900">
    <property type="entry name" value="GTPase_HflX"/>
    <property type="match status" value="1"/>
</dbReference>
<evidence type="ECO:0000256" key="7">
    <source>
        <dbReference type="PIRSR" id="PIRSR006809-1"/>
    </source>
</evidence>
<feature type="binding site" evidence="7">
    <location>
        <begin position="276"/>
        <end position="279"/>
    </location>
    <ligand>
        <name>GTP</name>
        <dbReference type="ChEBI" id="CHEBI:37565"/>
    </ligand>
</feature>
<evidence type="ECO:0000259" key="10">
    <source>
        <dbReference type="PROSITE" id="PS51705"/>
    </source>
</evidence>
<comment type="subcellular location">
    <subcellularLocation>
        <location evidence="6">Cytoplasm</location>
    </subcellularLocation>
    <text evidence="6">May associate with membranes.</text>
</comment>
<evidence type="ECO:0000256" key="2">
    <source>
        <dbReference type="ARBA" id="ARBA00022723"/>
    </source>
</evidence>
<keyword evidence="12" id="KW-1185">Reference proteome</keyword>
<dbReference type="InterPro" id="IPR042108">
    <property type="entry name" value="GTPase_HflX_N_sf"/>
</dbReference>
<dbReference type="InterPro" id="IPR027417">
    <property type="entry name" value="P-loop_NTPase"/>
</dbReference>
<comment type="similarity">
    <text evidence="6">Belongs to the TRAFAC class OBG-HflX-like GTPase superfamily. HflX GTPase family.</text>
</comment>
<dbReference type="NCBIfam" id="TIGR03156">
    <property type="entry name" value="GTP_HflX"/>
    <property type="match status" value="1"/>
</dbReference>
<evidence type="ECO:0000256" key="6">
    <source>
        <dbReference type="HAMAP-Rule" id="MF_00900"/>
    </source>
</evidence>
<dbReference type="FunFam" id="3.40.50.300:FF:000173">
    <property type="entry name" value="GTPase HflX"/>
    <property type="match status" value="1"/>
</dbReference>
<protein>
    <recommendedName>
        <fullName evidence="6">GTPase HflX</fullName>
    </recommendedName>
    <alternativeName>
        <fullName evidence="6">GTP-binding protein HflX</fullName>
    </alternativeName>
</protein>
<keyword evidence="5 6" id="KW-0342">GTP-binding</keyword>
<dbReference type="Pfam" id="PF01926">
    <property type="entry name" value="MMR_HSR1"/>
    <property type="match status" value="1"/>
</dbReference>
<feature type="binding site" evidence="7">
    <location>
        <begin position="254"/>
        <end position="258"/>
    </location>
    <ligand>
        <name>GTP</name>
        <dbReference type="ChEBI" id="CHEBI:37565"/>
    </ligand>
</feature>
<keyword evidence="2 8" id="KW-0479">Metal-binding</keyword>
<dbReference type="InterPro" id="IPR025121">
    <property type="entry name" value="GTPase_HflX_N"/>
</dbReference>
<name>A0A1V3KXY6_9PAST</name>
<dbReference type="NCBIfam" id="NF008280">
    <property type="entry name" value="PRK11058.1"/>
    <property type="match status" value="1"/>
</dbReference>
<keyword evidence="3 6" id="KW-0547">Nucleotide-binding</keyword>
<keyword evidence="4 8" id="KW-0460">Magnesium</keyword>
<dbReference type="EMBL" id="MLAG01000028">
    <property type="protein sequence ID" value="OOF82529.1"/>
    <property type="molecule type" value="Genomic_DNA"/>
</dbReference>
<dbReference type="GO" id="GO:0043022">
    <property type="term" value="F:ribosome binding"/>
    <property type="evidence" value="ECO:0007669"/>
    <property type="project" value="TreeGrafter"/>
</dbReference>
<dbReference type="GO" id="GO:0046872">
    <property type="term" value="F:metal ion binding"/>
    <property type="evidence" value="ECO:0007669"/>
    <property type="project" value="UniProtKB-KW"/>
</dbReference>
<reference evidence="11 12" key="1">
    <citation type="submission" date="2016-10" db="EMBL/GenBank/DDBJ databases">
        <title>Rodentibacter gen. nov. and new species.</title>
        <authorList>
            <person name="Christensen H."/>
        </authorList>
    </citation>
    <scope>NUCLEOTIDE SEQUENCE [LARGE SCALE GENOMIC DNA]</scope>
    <source>
        <strain evidence="11 12">Ac81</strain>
    </source>
</reference>
<feature type="binding site" evidence="8">
    <location>
        <position position="236"/>
    </location>
    <ligand>
        <name>Mg(2+)</name>
        <dbReference type="ChEBI" id="CHEBI:18420"/>
    </ligand>
</feature>
<keyword evidence="9" id="KW-0175">Coiled coil</keyword>
<dbReference type="FunFam" id="3.40.50.11060:FF:000001">
    <property type="entry name" value="GTPase HflX"/>
    <property type="match status" value="1"/>
</dbReference>
<dbReference type="Proteomes" id="UP000188573">
    <property type="component" value="Unassembled WGS sequence"/>
</dbReference>
<comment type="subunit">
    <text evidence="6">Monomer. Associates with the 50S ribosomal subunit.</text>
</comment>
<gene>
    <name evidence="6" type="primary">hflX</name>
    <name evidence="11" type="ORF">BKG92_06385</name>
</gene>
<dbReference type="InterPro" id="IPR016496">
    <property type="entry name" value="GTPase_HflX"/>
</dbReference>
<dbReference type="Gene3D" id="6.10.250.2860">
    <property type="match status" value="1"/>
</dbReference>
<feature type="binding site" evidence="7">
    <location>
        <begin position="229"/>
        <end position="236"/>
    </location>
    <ligand>
        <name>GTP</name>
        <dbReference type="ChEBI" id="CHEBI:37565"/>
    </ligand>
</feature>
<feature type="coiled-coil region" evidence="9">
    <location>
        <begin position="189"/>
        <end position="216"/>
    </location>
</feature>
<dbReference type="RefSeq" id="WP_077496608.1">
    <property type="nucleotide sequence ID" value="NZ_MLAG01000028.1"/>
</dbReference>
<dbReference type="PRINTS" id="PR00326">
    <property type="entry name" value="GTP1OBG"/>
</dbReference>
<dbReference type="PIRSF" id="PIRSF006809">
    <property type="entry name" value="GTP-binding_hflX_prd"/>
    <property type="match status" value="1"/>
</dbReference>
<comment type="caution">
    <text evidence="11">The sequence shown here is derived from an EMBL/GenBank/DDBJ whole genome shotgun (WGS) entry which is preliminary data.</text>
</comment>
<feature type="binding site" evidence="8">
    <location>
        <position position="256"/>
    </location>
    <ligand>
        <name>Mg(2+)</name>
        <dbReference type="ChEBI" id="CHEBI:18420"/>
    </ligand>
</feature>
<dbReference type="InterPro" id="IPR032305">
    <property type="entry name" value="GTP-bd_M"/>
</dbReference>
<dbReference type="Pfam" id="PF16360">
    <property type="entry name" value="GTP-bdg_M"/>
    <property type="match status" value="1"/>
</dbReference>
<evidence type="ECO:0000256" key="9">
    <source>
        <dbReference type="SAM" id="Coils"/>
    </source>
</evidence>
<evidence type="ECO:0000313" key="12">
    <source>
        <dbReference type="Proteomes" id="UP000188573"/>
    </source>
</evidence>
<sequence>MDCKKTPSAVENLPEISTALSLPQIHQYSDSQYDNAIVVHTFFSQIKNLDDLQEFLLLVKSANVNTLNVITASRSTPQAKYFVGEGKAQEIADAVKTYNADVILVNHQLTPAQARNLENLCNCRVVDRTGVILDIFAQRARSHEGKLQVELAQLKHLATRLVRRKTGLDQQKGAVGLRGPGETQLETDRRLIKVRISQLQNRLAKVEKQRHQNRQTRQKADIPTISLVGYTNAGKSTLFNSITQAKVYAADQLFATLDPTFRRLQIQDVGTTILADTVGFVRQLPHDLVSAFKSTLQETVEASLLLHIIDATDPRMLENMEAVALVLEEIKADKVPALLVYNKIDLLDGIPPHIEYDDENNPIAVYLSAHDKEGIDLLFEAIKVRLKNEILSLDFILQPNEGKLRHTLYQLDSVRNEQITEQGEFALTVQIDKVEWLKLCKQFPTLAQIKM</sequence>